<organism evidence="2 3">
    <name type="scientific">Acuticoccus sediminis</name>
    <dbReference type="NCBI Taxonomy" id="2184697"/>
    <lineage>
        <taxon>Bacteria</taxon>
        <taxon>Pseudomonadati</taxon>
        <taxon>Pseudomonadota</taxon>
        <taxon>Alphaproteobacteria</taxon>
        <taxon>Hyphomicrobiales</taxon>
        <taxon>Amorphaceae</taxon>
        <taxon>Acuticoccus</taxon>
    </lineage>
</organism>
<dbReference type="InterPro" id="IPR000668">
    <property type="entry name" value="Peptidase_C1A_C"/>
</dbReference>
<evidence type="ECO:0000259" key="1">
    <source>
        <dbReference type="Pfam" id="PF00112"/>
    </source>
</evidence>
<dbReference type="GO" id="GO:0006508">
    <property type="term" value="P:proteolysis"/>
    <property type="evidence" value="ECO:0007669"/>
    <property type="project" value="InterPro"/>
</dbReference>
<dbReference type="EMBL" id="QHHQ01000001">
    <property type="protein sequence ID" value="RAI04392.1"/>
    <property type="molecule type" value="Genomic_DNA"/>
</dbReference>
<accession>A0A8B2P5K8</accession>
<dbReference type="AlphaFoldDB" id="A0A8B2P5K8"/>
<proteinExistence type="predicted"/>
<dbReference type="SUPFAM" id="SSF54001">
    <property type="entry name" value="Cysteine proteinases"/>
    <property type="match status" value="1"/>
</dbReference>
<dbReference type="RefSeq" id="WP_111343842.1">
    <property type="nucleotide sequence ID" value="NZ_QHHQ01000001.1"/>
</dbReference>
<name>A0A8B2P5K8_9HYPH</name>
<dbReference type="InterPro" id="IPR038765">
    <property type="entry name" value="Papain-like_cys_pep_sf"/>
</dbReference>
<evidence type="ECO:0000313" key="3">
    <source>
        <dbReference type="Proteomes" id="UP000249590"/>
    </source>
</evidence>
<gene>
    <name evidence="2" type="ORF">DLJ53_08115</name>
</gene>
<keyword evidence="3" id="KW-1185">Reference proteome</keyword>
<sequence length="516" mass="55051">MSAADVAAFGRASLTRAYIPDAIDLSPKMPPPLEQEAGSCVAYATAYAVRGYYSALENRVEPGTVAYTPSAAYLHGRIRETDVPCKDAGATIAAAYSEMGHGLVNGVAVPNNAICQPSAETFKGPVDPSLGIISAEMVWHPSDGPVSQRTHDTIKQKLAQGHPVVATFRLFGMLGRTGERPTTLSDLREGEIYYGSLDPNSGFIDNHTVVIVGYDEHRKAYLIQNSWGEAWAGDGYGWIAYSALERDLVDASVMITSFKPPRPTPGVQMDRRITSTVSEIAGVRLAPCSHVYTTGEVDGSPRYGGFVASAEEMSEITANAARSGITTAQIAGIRIRPYPVCEALKTLDAPLQAHSRPTVRLLSGLEKVAVGDSLAFEVVSPDFPAFLYVAYLDNQGNVTNLAPRGGPLRQQVAPGTRLLYGDGREGRQSYEAALPTGDEAVIVIAAKSPIFQLEDLENGDGQFVMPGLATRNAPQIADDRFYLSLLRAGLNDNPDPDALAREVSAAVLHIAITSGS</sequence>
<dbReference type="Pfam" id="PF00112">
    <property type="entry name" value="Peptidase_C1"/>
    <property type="match status" value="1"/>
</dbReference>
<comment type="caution">
    <text evidence="2">The sequence shown here is derived from an EMBL/GenBank/DDBJ whole genome shotgun (WGS) entry which is preliminary data.</text>
</comment>
<protein>
    <recommendedName>
        <fullName evidence="1">Peptidase C1A papain C-terminal domain-containing protein</fullName>
    </recommendedName>
</protein>
<reference evidence="2 3" key="1">
    <citation type="submission" date="2018-05" db="EMBL/GenBank/DDBJ databases">
        <title>Acuticoccus sediminis sp. nov., isolated from deep-sea sediment of Indian Ocean.</title>
        <authorList>
            <person name="Liu X."/>
            <person name="Lai Q."/>
            <person name="Du Y."/>
            <person name="Sun F."/>
            <person name="Zhang X."/>
            <person name="Wang S."/>
            <person name="Shao Z."/>
        </authorList>
    </citation>
    <scope>NUCLEOTIDE SEQUENCE [LARGE SCALE GENOMIC DNA]</scope>
    <source>
        <strain evidence="2 3">PTG4-2</strain>
    </source>
</reference>
<dbReference type="CDD" id="cd02619">
    <property type="entry name" value="Peptidase_C1"/>
    <property type="match status" value="1"/>
</dbReference>
<evidence type="ECO:0000313" key="2">
    <source>
        <dbReference type="EMBL" id="RAI04392.1"/>
    </source>
</evidence>
<dbReference type="OrthoDB" id="1491023at2"/>
<dbReference type="GO" id="GO:0008234">
    <property type="term" value="F:cysteine-type peptidase activity"/>
    <property type="evidence" value="ECO:0007669"/>
    <property type="project" value="InterPro"/>
</dbReference>
<dbReference type="Gene3D" id="3.90.70.10">
    <property type="entry name" value="Cysteine proteinases"/>
    <property type="match status" value="1"/>
</dbReference>
<feature type="domain" description="Peptidase C1A papain C-terminal" evidence="1">
    <location>
        <begin position="192"/>
        <end position="241"/>
    </location>
</feature>
<dbReference type="Proteomes" id="UP000249590">
    <property type="component" value="Unassembled WGS sequence"/>
</dbReference>